<accession>A0A1N7RZZ3</accession>
<organism evidence="1 2">
    <name type="scientific">Paraburkholderia piptadeniae</name>
    <dbReference type="NCBI Taxonomy" id="1701573"/>
    <lineage>
        <taxon>Bacteria</taxon>
        <taxon>Pseudomonadati</taxon>
        <taxon>Pseudomonadota</taxon>
        <taxon>Betaproteobacteria</taxon>
        <taxon>Burkholderiales</taxon>
        <taxon>Burkholderiaceae</taxon>
        <taxon>Paraburkholderia</taxon>
    </lineage>
</organism>
<comment type="caution">
    <text evidence="1">The sequence shown here is derived from an EMBL/GenBank/DDBJ whole genome shotgun (WGS) entry which is preliminary data.</text>
</comment>
<proteinExistence type="predicted"/>
<dbReference type="EMBL" id="CYGY02000024">
    <property type="protein sequence ID" value="SIT40295.1"/>
    <property type="molecule type" value="Genomic_DNA"/>
</dbReference>
<evidence type="ECO:0000313" key="2">
    <source>
        <dbReference type="Proteomes" id="UP000195569"/>
    </source>
</evidence>
<reference evidence="1" key="1">
    <citation type="submission" date="2016-12" db="EMBL/GenBank/DDBJ databases">
        <authorList>
            <person name="Moulin L."/>
        </authorList>
    </citation>
    <scope>NUCLEOTIDE SEQUENCE [LARGE SCALE GENOMIC DNA]</scope>
    <source>
        <strain evidence="1">STM 7183</strain>
    </source>
</reference>
<gene>
    <name evidence="1" type="ORF">BN2476_240084</name>
</gene>
<keyword evidence="2" id="KW-1185">Reference proteome</keyword>
<dbReference type="Proteomes" id="UP000195569">
    <property type="component" value="Unassembled WGS sequence"/>
</dbReference>
<dbReference type="AlphaFoldDB" id="A0A1N7RZZ3"/>
<name>A0A1N7RZZ3_9BURK</name>
<sequence length="95" mass="10630">MSIERILWAYARPAPRGPLPVQGATRPLPLAGIRADDLPTRLPARKRAVASRTAFEHTDGSTRAWVDLQDLRSLYRCEDSAGWLVRRGLRSLLPV</sequence>
<evidence type="ECO:0000313" key="1">
    <source>
        <dbReference type="EMBL" id="SIT40295.1"/>
    </source>
</evidence>
<protein>
    <submittedName>
        <fullName evidence="1">Uncharacterized protein</fullName>
    </submittedName>
</protein>